<feature type="region of interest" description="Disordered" evidence="4">
    <location>
        <begin position="1"/>
        <end position="45"/>
    </location>
</feature>
<dbReference type="GO" id="GO:0005685">
    <property type="term" value="C:U1 snRNP"/>
    <property type="evidence" value="ECO:0007669"/>
    <property type="project" value="TreeGrafter"/>
</dbReference>
<dbReference type="SUPFAM" id="SSF54928">
    <property type="entry name" value="RNA-binding domain, RBD"/>
    <property type="match status" value="1"/>
</dbReference>
<dbReference type="SMART" id="SM00360">
    <property type="entry name" value="RRM"/>
    <property type="match status" value="1"/>
</dbReference>
<accession>C5KCQ6</accession>
<evidence type="ECO:0000256" key="2">
    <source>
        <dbReference type="ARBA" id="ARBA00023242"/>
    </source>
</evidence>
<feature type="compositionally biased region" description="Polar residues" evidence="4">
    <location>
        <begin position="341"/>
        <end position="356"/>
    </location>
</feature>
<dbReference type="InParanoid" id="C5KCQ6"/>
<evidence type="ECO:0000256" key="3">
    <source>
        <dbReference type="PROSITE-ProRule" id="PRU00176"/>
    </source>
</evidence>
<sequence>MSVIFDPSPTNSSNSSNNRYPPERKYSGSSRTGSTVKRPYPQTDFTDPNLAVRTLMVFRFPREAQEADLACRFGRFGPLEHVKVVYDPVTHLPRCYGFVRFVHRAHALEAYQACEERTISMDDPFGRTWFFEVKWARNARAAGEIPRGPPEPQESGYSDGFAQKTEILSPDGIPSDSSVSMATSRPMIHDSIAPPLMPDTSEDFSPAGFSPSIIEPALLELANYEESSRPTMSSEEAQELLRQLENAQQSDMSITAASGCESVSPFELPYAVREPPAGNHFLDIATQAEETATSQAAAAAAAAALATKTEDISQDDLALLMETVFKTVRRSTLERLRKASDASTSTRCGSSPTSMLGETIDHPNRDPRTGSEQAMDEPAAAS</sequence>
<keyword evidence="7" id="KW-1185">Reference proteome</keyword>
<dbReference type="Proteomes" id="UP000007800">
    <property type="component" value="Unassembled WGS sequence"/>
</dbReference>
<dbReference type="AlphaFoldDB" id="C5KCQ6"/>
<dbReference type="GO" id="GO:0071011">
    <property type="term" value="C:precatalytic spliceosome"/>
    <property type="evidence" value="ECO:0007669"/>
    <property type="project" value="TreeGrafter"/>
</dbReference>
<dbReference type="PROSITE" id="PS50102">
    <property type="entry name" value="RRM"/>
    <property type="match status" value="1"/>
</dbReference>
<evidence type="ECO:0000256" key="1">
    <source>
        <dbReference type="ARBA" id="ARBA00004123"/>
    </source>
</evidence>
<comment type="subcellular location">
    <subcellularLocation>
        <location evidence="1">Nucleus</location>
    </subcellularLocation>
</comment>
<evidence type="ECO:0000256" key="4">
    <source>
        <dbReference type="SAM" id="MobiDB-lite"/>
    </source>
</evidence>
<feature type="compositionally biased region" description="Basic and acidic residues" evidence="4">
    <location>
        <begin position="359"/>
        <end position="369"/>
    </location>
</feature>
<dbReference type="InterPro" id="IPR035979">
    <property type="entry name" value="RBD_domain_sf"/>
</dbReference>
<gene>
    <name evidence="6" type="ORF">Pmar_PMAR023576</name>
</gene>
<dbReference type="InterPro" id="IPR051183">
    <property type="entry name" value="U1_U11-U12_snRNP_70-35kDa"/>
</dbReference>
<name>C5KCQ6_PERM5</name>
<dbReference type="GO" id="GO:0003729">
    <property type="term" value="F:mRNA binding"/>
    <property type="evidence" value="ECO:0007669"/>
    <property type="project" value="TreeGrafter"/>
</dbReference>
<feature type="domain" description="RRM" evidence="5">
    <location>
        <begin position="53"/>
        <end position="138"/>
    </location>
</feature>
<evidence type="ECO:0000313" key="7">
    <source>
        <dbReference type="Proteomes" id="UP000007800"/>
    </source>
</evidence>
<reference evidence="6 7" key="1">
    <citation type="submission" date="2008-07" db="EMBL/GenBank/DDBJ databases">
        <authorList>
            <person name="El-Sayed N."/>
            <person name="Caler E."/>
            <person name="Inman J."/>
            <person name="Amedeo P."/>
            <person name="Hass B."/>
            <person name="Wortman J."/>
        </authorList>
    </citation>
    <scope>NUCLEOTIDE SEQUENCE [LARGE SCALE GENOMIC DNA]</scope>
    <source>
        <strain evidence="7">ATCC 50983 / TXsc</strain>
    </source>
</reference>
<proteinExistence type="predicted"/>
<dbReference type="Gene3D" id="3.30.70.330">
    <property type="match status" value="1"/>
</dbReference>
<dbReference type="RefSeq" id="XP_002785859.1">
    <property type="nucleotide sequence ID" value="XM_002785813.1"/>
</dbReference>
<dbReference type="EMBL" id="GG671995">
    <property type="protein sequence ID" value="EER17655.1"/>
    <property type="molecule type" value="Genomic_DNA"/>
</dbReference>
<dbReference type="Pfam" id="PF00076">
    <property type="entry name" value="RRM_1"/>
    <property type="match status" value="1"/>
</dbReference>
<feature type="region of interest" description="Disordered" evidence="4">
    <location>
        <begin position="189"/>
        <end position="209"/>
    </location>
</feature>
<dbReference type="InterPro" id="IPR000504">
    <property type="entry name" value="RRM_dom"/>
</dbReference>
<protein>
    <recommendedName>
        <fullName evidence="5">RRM domain-containing protein</fullName>
    </recommendedName>
</protein>
<keyword evidence="3" id="KW-0694">RNA-binding</keyword>
<evidence type="ECO:0000313" key="6">
    <source>
        <dbReference type="EMBL" id="EER17655.1"/>
    </source>
</evidence>
<dbReference type="GO" id="GO:0071004">
    <property type="term" value="C:U2-type prespliceosome"/>
    <property type="evidence" value="ECO:0007669"/>
    <property type="project" value="TreeGrafter"/>
</dbReference>
<dbReference type="GeneID" id="9087293"/>
<dbReference type="InterPro" id="IPR012677">
    <property type="entry name" value="Nucleotide-bd_a/b_plait_sf"/>
</dbReference>
<dbReference type="OrthoDB" id="4207594at2759"/>
<evidence type="ECO:0000259" key="5">
    <source>
        <dbReference type="PROSITE" id="PS50102"/>
    </source>
</evidence>
<dbReference type="GO" id="GO:0030619">
    <property type="term" value="F:U1 snRNA binding"/>
    <property type="evidence" value="ECO:0007669"/>
    <property type="project" value="TreeGrafter"/>
</dbReference>
<dbReference type="PANTHER" id="PTHR13952">
    <property type="entry name" value="U1 SMALL NUCLEAR RIBONUCLEOPROTEIN 70 KD"/>
    <property type="match status" value="1"/>
</dbReference>
<keyword evidence="2" id="KW-0539">Nucleus</keyword>
<dbReference type="GO" id="GO:0000398">
    <property type="term" value="P:mRNA splicing, via spliceosome"/>
    <property type="evidence" value="ECO:0007669"/>
    <property type="project" value="TreeGrafter"/>
</dbReference>
<organism evidence="7">
    <name type="scientific">Perkinsus marinus (strain ATCC 50983 / TXsc)</name>
    <dbReference type="NCBI Taxonomy" id="423536"/>
    <lineage>
        <taxon>Eukaryota</taxon>
        <taxon>Sar</taxon>
        <taxon>Alveolata</taxon>
        <taxon>Perkinsozoa</taxon>
        <taxon>Perkinsea</taxon>
        <taxon>Perkinsida</taxon>
        <taxon>Perkinsidae</taxon>
        <taxon>Perkinsus</taxon>
    </lineage>
</organism>
<feature type="region of interest" description="Disordered" evidence="4">
    <location>
        <begin position="334"/>
        <end position="382"/>
    </location>
</feature>
<dbReference type="PANTHER" id="PTHR13952:SF5">
    <property type="entry name" value="U1 SMALL NUCLEAR RIBONUCLEOPROTEIN 70 KDA"/>
    <property type="match status" value="1"/>
</dbReference>